<dbReference type="Gene3D" id="3.90.75.20">
    <property type="match status" value="1"/>
</dbReference>
<evidence type="ECO:0000313" key="3">
    <source>
        <dbReference type="EMBL" id="GES39444.1"/>
    </source>
</evidence>
<proteinExistence type="predicted"/>
<dbReference type="Pfam" id="PF07463">
    <property type="entry name" value="NUMOD4"/>
    <property type="match status" value="1"/>
</dbReference>
<evidence type="ECO:0000313" key="4">
    <source>
        <dbReference type="Proteomes" id="UP000325466"/>
    </source>
</evidence>
<dbReference type="EMBL" id="BLAH01000117">
    <property type="protein sequence ID" value="GES39444.1"/>
    <property type="molecule type" value="Genomic_DNA"/>
</dbReference>
<dbReference type="SUPFAM" id="SSF54060">
    <property type="entry name" value="His-Me finger endonucleases"/>
    <property type="match status" value="1"/>
</dbReference>
<organism evidence="3 4">
    <name type="scientific">Rhodococcus aetherivorans</name>
    <dbReference type="NCBI Taxonomy" id="191292"/>
    <lineage>
        <taxon>Bacteria</taxon>
        <taxon>Bacillati</taxon>
        <taxon>Actinomycetota</taxon>
        <taxon>Actinomycetes</taxon>
        <taxon>Mycobacteriales</taxon>
        <taxon>Nocardiaceae</taxon>
        <taxon>Rhodococcus</taxon>
    </lineage>
</organism>
<feature type="domain" description="NUMOD4" evidence="1">
    <location>
        <begin position="7"/>
        <end position="64"/>
    </location>
</feature>
<keyword evidence="3" id="KW-0378">Hydrolase</keyword>
<evidence type="ECO:0000259" key="2">
    <source>
        <dbReference type="Pfam" id="PF13392"/>
    </source>
</evidence>
<accession>A0ABQ0YT48</accession>
<keyword evidence="3" id="KW-0255">Endonuclease</keyword>
<dbReference type="Proteomes" id="UP000325466">
    <property type="component" value="Unassembled WGS sequence"/>
</dbReference>
<feature type="domain" description="HNH nuclease" evidence="2">
    <location>
        <begin position="73"/>
        <end position="115"/>
    </location>
</feature>
<dbReference type="InterPro" id="IPR003615">
    <property type="entry name" value="HNH_nuc"/>
</dbReference>
<dbReference type="Pfam" id="PF13392">
    <property type="entry name" value="HNH_3"/>
    <property type="match status" value="1"/>
</dbReference>
<name>A0ABQ0YT48_9NOCA</name>
<dbReference type="GO" id="GO:0004519">
    <property type="term" value="F:endonuclease activity"/>
    <property type="evidence" value="ECO:0007669"/>
    <property type="project" value="UniProtKB-KW"/>
</dbReference>
<evidence type="ECO:0000259" key="1">
    <source>
        <dbReference type="Pfam" id="PF07463"/>
    </source>
</evidence>
<reference evidence="3 4" key="1">
    <citation type="journal article" date="2018" name="Biodegradation">
        <title>1,4-Dioxane degradation characteristics of Rhodococcus aetherivorans JCM 14343.</title>
        <authorList>
            <person name="Inoue D."/>
            <person name="Tsunoda T."/>
            <person name="Yamamoto N."/>
            <person name="Ike M."/>
            <person name="Sei K."/>
        </authorList>
    </citation>
    <scope>NUCLEOTIDE SEQUENCE [LARGE SCALE GENOMIC DNA]</scope>
    <source>
        <strain evidence="3 4">JCM 14343</strain>
    </source>
</reference>
<sequence>MMAGPEEAWKPVSGYVGYYEVSDQGRVRSVDRMIWHNCGREVLYRGRVLRQKMMPRGHRQVTLSRDGDRCTVLVHRLVLEAFVGPAPEGTEGLHWDDDPGNNRASNLRWGTRSENIADRIRNGRRCGGIRIVCKRGHPMSGDNVRTLSDGKRRCVTCLRKTDREWHAAKRREMSNAA</sequence>
<dbReference type="InterPro" id="IPR010902">
    <property type="entry name" value="NUMOD4"/>
</dbReference>
<gene>
    <name evidence="3" type="ORF">RAJCM14343_4715</name>
</gene>
<dbReference type="InterPro" id="IPR044925">
    <property type="entry name" value="His-Me_finger_sf"/>
</dbReference>
<protein>
    <submittedName>
        <fullName evidence="3">HNH homing endonuclease</fullName>
    </submittedName>
</protein>
<keyword evidence="4" id="KW-1185">Reference proteome</keyword>
<comment type="caution">
    <text evidence="3">The sequence shown here is derived from an EMBL/GenBank/DDBJ whole genome shotgun (WGS) entry which is preliminary data.</text>
</comment>
<keyword evidence="3" id="KW-0540">Nuclease</keyword>